<evidence type="ECO:0000313" key="1">
    <source>
        <dbReference type="EMBL" id="KGR91320.1"/>
    </source>
</evidence>
<reference evidence="1 2" key="1">
    <citation type="submission" date="2014-02" db="EMBL/GenBank/DDBJ databases">
        <title>Draft genome sequence of Lysinibacillus massiliensis CCUG 49529.</title>
        <authorList>
            <person name="Zhang F."/>
            <person name="Wang G."/>
            <person name="Zhang L."/>
        </authorList>
    </citation>
    <scope>NUCLEOTIDE SEQUENCE [LARGE SCALE GENOMIC DNA]</scope>
    <source>
        <strain evidence="1 2">CCUG 49529</strain>
    </source>
</reference>
<gene>
    <name evidence="1" type="ORF">CD30_06760</name>
</gene>
<dbReference type="Pfam" id="PF13181">
    <property type="entry name" value="TPR_8"/>
    <property type="match status" value="1"/>
</dbReference>
<dbReference type="eggNOG" id="COG0457">
    <property type="taxonomic scope" value="Bacteria"/>
</dbReference>
<dbReference type="SUPFAM" id="SSF52540">
    <property type="entry name" value="P-loop containing nucleoside triphosphate hydrolases"/>
    <property type="match status" value="1"/>
</dbReference>
<dbReference type="Proteomes" id="UP000030595">
    <property type="component" value="Unassembled WGS sequence"/>
</dbReference>
<dbReference type="InterPro" id="IPR011990">
    <property type="entry name" value="TPR-like_helical_dom_sf"/>
</dbReference>
<dbReference type="OrthoDB" id="3894261at2"/>
<accession>A0A0A3J6J6</accession>
<dbReference type="InterPro" id="IPR019734">
    <property type="entry name" value="TPR_rpt"/>
</dbReference>
<dbReference type="Gene3D" id="3.40.50.300">
    <property type="entry name" value="P-loop containing nucleotide triphosphate hydrolases"/>
    <property type="match status" value="1"/>
</dbReference>
<evidence type="ECO:0000313" key="2">
    <source>
        <dbReference type="Proteomes" id="UP000030595"/>
    </source>
</evidence>
<dbReference type="InterPro" id="IPR027417">
    <property type="entry name" value="P-loop_NTPase"/>
</dbReference>
<comment type="caution">
    <text evidence="1">The sequence shown here is derived from an EMBL/GenBank/DDBJ whole genome shotgun (WGS) entry which is preliminary data.</text>
</comment>
<dbReference type="eggNOG" id="COG1672">
    <property type="taxonomic scope" value="Bacteria"/>
</dbReference>
<dbReference type="AlphaFoldDB" id="A0A0A3J6J6"/>
<dbReference type="Gene3D" id="1.25.40.10">
    <property type="entry name" value="Tetratricopeptide repeat domain"/>
    <property type="match status" value="4"/>
</dbReference>
<organism evidence="1 2">
    <name type="scientific">Ureibacillus massiliensis 4400831 = CIP 108448 = CCUG 49529</name>
    <dbReference type="NCBI Taxonomy" id="1211035"/>
    <lineage>
        <taxon>Bacteria</taxon>
        <taxon>Bacillati</taxon>
        <taxon>Bacillota</taxon>
        <taxon>Bacilli</taxon>
        <taxon>Bacillales</taxon>
        <taxon>Caryophanaceae</taxon>
        <taxon>Ureibacillus</taxon>
    </lineage>
</organism>
<sequence length="911" mass="106725">MGDLRPKYQVLKRNKDNASATREFTDREEPTKAFLNAVEQKTQDEYKVLTYYGVGGIGKSRLLTELYNKLESVDSACVKVLLDFKEESHRNPGEALIFIRDKIKRSHKIKFNTFDLAYAVYWKKLNPQLSMKSNNGDLPFLEEGSFVADLVQQLDYVPFAQWVPKTLKLIGNMGRYKESLQWWHGIGKQVMEDLEESIPSEIEEMLPAFFAEDIKEYLKRTGKSAVIFIDTYEALWAKNRLQGAFHDKDSWVQELVLQLPEVLWVIAGREKIHWADIQEAWKNYLDQHLIGELSEKDSERFLSSCGIHSQEIKEVIIRGSRGYPYYLDLMVDTYTVIIDNQKRTPVLDDFSQTPQKIVDRFLYYLELHEKETLKVLSFARYWTEELFVELVSEFKTGYPIFAYKDLFRFSFINQYENRTWDMNLMMRNSLQEEIKKENPYLYKKAHQFLYKYYNEKITNKENGQISREDWPYFREAFYHGNIIMETDDFLNWFLSIGKKLQDCGQFELISSYYNELIEQISNKDNEQASAIYQYFGGIGLLQGNYELALELLQKAATIYAKLPTKKREYLKCCNDLAEIMIQMTNFDQAYDYFSNAINSYQTTNSEELEVLLELALVYIRLGKLDIRFSKYENSTEHYKTAISLCNQVLEISPESAVAYGRLALSYEKLGELHSTFNSNEQRQYYLQSIEHYKNAIEREYDVRTLANMGLAYKRLGESYELKTETIDKLKSYEEAISIFNEVVEKAPDFIDVLEKKGHALVDYLKISIELEQYNRAIECFNEAIETFEAVLELSPKQGGAQNRIGSAYRELAIMYIKKNEPTLAIPHLQKALEIYDLLKSTSNYIYVDNSMAKTYELLGDFYKKHNDITRATENYKLAINSFQAMLKRAPKLQEAIEGIERIRKFLNISGN</sequence>
<dbReference type="RefSeq" id="WP_036174194.1">
    <property type="nucleotide sequence ID" value="NZ_AVCZ01000008.1"/>
</dbReference>
<proteinExistence type="predicted"/>
<evidence type="ECO:0008006" key="3">
    <source>
        <dbReference type="Google" id="ProtNLM"/>
    </source>
</evidence>
<protein>
    <recommendedName>
        <fullName evidence="3">Orc1-like AAA ATPase domain-containing protein</fullName>
    </recommendedName>
</protein>
<dbReference type="PANTHER" id="PTHR10098">
    <property type="entry name" value="RAPSYN-RELATED"/>
    <property type="match status" value="1"/>
</dbReference>
<keyword evidence="2" id="KW-1185">Reference proteome</keyword>
<name>A0A0A3J6J6_9BACL</name>
<dbReference type="SMART" id="SM00028">
    <property type="entry name" value="TPR"/>
    <property type="match status" value="8"/>
</dbReference>
<dbReference type="SUPFAM" id="SSF48452">
    <property type="entry name" value="TPR-like"/>
    <property type="match status" value="2"/>
</dbReference>
<dbReference type="EMBL" id="JPVQ01000008">
    <property type="protein sequence ID" value="KGR91320.1"/>
    <property type="molecule type" value="Genomic_DNA"/>
</dbReference>